<dbReference type="InterPro" id="IPR015659">
    <property type="entry name" value="Proline_oxidase"/>
</dbReference>
<keyword evidence="6" id="KW-0560">Oxidoreductase</keyword>
<comment type="catalytic activity">
    <reaction evidence="8">
        <text>L-proline + a quinone = (S)-1-pyrroline-5-carboxylate + a quinol + H(+)</text>
        <dbReference type="Rhea" id="RHEA:23784"/>
        <dbReference type="ChEBI" id="CHEBI:15378"/>
        <dbReference type="ChEBI" id="CHEBI:17388"/>
        <dbReference type="ChEBI" id="CHEBI:24646"/>
        <dbReference type="ChEBI" id="CHEBI:60039"/>
        <dbReference type="ChEBI" id="CHEBI:132124"/>
        <dbReference type="EC" id="1.5.5.2"/>
    </reaction>
</comment>
<feature type="binding site" evidence="10">
    <location>
        <begin position="175"/>
        <end position="177"/>
    </location>
    <ligand>
        <name>FAD</name>
        <dbReference type="ChEBI" id="CHEBI:57692"/>
    </ligand>
</feature>
<gene>
    <name evidence="12" type="ORF">SAMN05216377_10412</name>
</gene>
<evidence type="ECO:0000256" key="7">
    <source>
        <dbReference type="ARBA" id="ARBA00023062"/>
    </source>
</evidence>
<evidence type="ECO:0000256" key="10">
    <source>
        <dbReference type="PIRSR" id="PIRSR000196-2"/>
    </source>
</evidence>
<feature type="binding site" evidence="9">
    <location>
        <position position="273"/>
    </location>
    <ligand>
        <name>substrate</name>
    </ligand>
</feature>
<comment type="cofactor">
    <cofactor evidence="10">
        <name>FAD</name>
        <dbReference type="ChEBI" id="CHEBI:57692"/>
    </cofactor>
    <text evidence="10">Binds 1 FAD per subunit.</text>
</comment>
<feature type="binding site" evidence="10">
    <location>
        <position position="153"/>
    </location>
    <ligand>
        <name>FAD</name>
        <dbReference type="ChEBI" id="CHEBI:57692"/>
    </ligand>
</feature>
<evidence type="ECO:0000256" key="1">
    <source>
        <dbReference type="ARBA" id="ARBA00004739"/>
    </source>
</evidence>
<dbReference type="EC" id="1.5.5.2" evidence="2"/>
<evidence type="ECO:0000256" key="8">
    <source>
        <dbReference type="ARBA" id="ARBA00048779"/>
    </source>
</evidence>
<reference evidence="12 13" key="1">
    <citation type="submission" date="2016-10" db="EMBL/GenBank/DDBJ databases">
        <authorList>
            <person name="de Groot N.N."/>
        </authorList>
    </citation>
    <scope>NUCLEOTIDE SEQUENCE [LARGE SCALE GENOMIC DNA]</scope>
    <source>
        <strain evidence="12 13">CGMCC 4.3143</strain>
    </source>
</reference>
<dbReference type="AlphaFoldDB" id="A0A1G7JCQ1"/>
<keyword evidence="4 10" id="KW-0547">Nucleotide-binding</keyword>
<evidence type="ECO:0000256" key="6">
    <source>
        <dbReference type="ARBA" id="ARBA00023002"/>
    </source>
</evidence>
<dbReference type="Gene3D" id="3.20.20.220">
    <property type="match status" value="1"/>
</dbReference>
<dbReference type="InterPro" id="IPR002872">
    <property type="entry name" value="Proline_DH_dom"/>
</dbReference>
<dbReference type="PIRSF" id="PIRSF000196">
    <property type="entry name" value="Pro_dehydrog"/>
    <property type="match status" value="1"/>
</dbReference>
<evidence type="ECO:0000313" key="13">
    <source>
        <dbReference type="Proteomes" id="UP000198967"/>
    </source>
</evidence>
<feature type="binding site" evidence="10">
    <location>
        <begin position="214"/>
        <end position="215"/>
    </location>
    <ligand>
        <name>FAD</name>
        <dbReference type="ChEBI" id="CHEBI:57692"/>
    </ligand>
</feature>
<keyword evidence="13" id="KW-1185">Reference proteome</keyword>
<dbReference type="EMBL" id="FNBE01000004">
    <property type="protein sequence ID" value="SDF22675.1"/>
    <property type="molecule type" value="Genomic_DNA"/>
</dbReference>
<dbReference type="SUPFAM" id="SSF51730">
    <property type="entry name" value="FAD-linked oxidoreductase"/>
    <property type="match status" value="1"/>
</dbReference>
<dbReference type="Proteomes" id="UP000198967">
    <property type="component" value="Unassembled WGS sequence"/>
</dbReference>
<feature type="binding site" evidence="9">
    <location>
        <position position="95"/>
    </location>
    <ligand>
        <name>substrate</name>
    </ligand>
</feature>
<dbReference type="GO" id="GO:0010133">
    <property type="term" value="P:L-proline catabolic process to L-glutamate"/>
    <property type="evidence" value="ECO:0007669"/>
    <property type="project" value="UniProtKB-UniPathway"/>
</dbReference>
<feature type="domain" description="Proline dehydrogenase" evidence="11">
    <location>
        <begin position="43"/>
        <end position="284"/>
    </location>
</feature>
<dbReference type="GO" id="GO:0004657">
    <property type="term" value="F:proline dehydrogenase activity"/>
    <property type="evidence" value="ECO:0007669"/>
    <property type="project" value="UniProtKB-EC"/>
</dbReference>
<keyword evidence="3" id="KW-0285">Flavoprotein</keyword>
<name>A0A1G7JCQ1_PSEOR</name>
<keyword evidence="7" id="KW-0642">Proline metabolism</keyword>
<dbReference type="GO" id="GO:0000166">
    <property type="term" value="F:nucleotide binding"/>
    <property type="evidence" value="ECO:0007669"/>
    <property type="project" value="UniProtKB-KW"/>
</dbReference>
<dbReference type="OrthoDB" id="9773461at2"/>
<accession>A0A1G7JCQ1</accession>
<evidence type="ECO:0000259" key="11">
    <source>
        <dbReference type="Pfam" id="PF01619"/>
    </source>
</evidence>
<dbReference type="InterPro" id="IPR008219">
    <property type="entry name" value="PRODH_bac_arc"/>
</dbReference>
<dbReference type="PANTHER" id="PTHR13914:SF0">
    <property type="entry name" value="PROLINE DEHYDROGENASE 1, MITOCHONDRIAL"/>
    <property type="match status" value="1"/>
</dbReference>
<feature type="binding site" evidence="10">
    <location>
        <position position="125"/>
    </location>
    <ligand>
        <name>FAD</name>
        <dbReference type="ChEBI" id="CHEBI:57692"/>
    </ligand>
</feature>
<evidence type="ECO:0000313" key="12">
    <source>
        <dbReference type="EMBL" id="SDF22675.1"/>
    </source>
</evidence>
<dbReference type="UniPathway" id="UPA00261">
    <property type="reaction ID" value="UER00373"/>
</dbReference>
<organism evidence="12 13">
    <name type="scientific">Pseudonocardia oroxyli</name>
    <dbReference type="NCBI Taxonomy" id="366584"/>
    <lineage>
        <taxon>Bacteria</taxon>
        <taxon>Bacillati</taxon>
        <taxon>Actinomycetota</taxon>
        <taxon>Actinomycetes</taxon>
        <taxon>Pseudonocardiales</taxon>
        <taxon>Pseudonocardiaceae</taxon>
        <taxon>Pseudonocardia</taxon>
    </lineage>
</organism>
<evidence type="ECO:0000256" key="2">
    <source>
        <dbReference type="ARBA" id="ARBA00012695"/>
    </source>
</evidence>
<dbReference type="STRING" id="366584.SAMN05216377_10412"/>
<evidence type="ECO:0000256" key="3">
    <source>
        <dbReference type="ARBA" id="ARBA00022630"/>
    </source>
</evidence>
<protein>
    <recommendedName>
        <fullName evidence="2">proline dehydrogenase</fullName>
        <ecNumber evidence="2">1.5.5.2</ecNumber>
    </recommendedName>
</protein>
<comment type="pathway">
    <text evidence="1">Amino-acid degradation; L-proline degradation into L-glutamate; L-glutamate from L-proline: step 1/2.</text>
</comment>
<evidence type="ECO:0000256" key="4">
    <source>
        <dbReference type="ARBA" id="ARBA00022741"/>
    </source>
</evidence>
<evidence type="ECO:0000256" key="9">
    <source>
        <dbReference type="PIRSR" id="PIRSR000196-1"/>
    </source>
</evidence>
<evidence type="ECO:0000256" key="5">
    <source>
        <dbReference type="ARBA" id="ARBA00022827"/>
    </source>
</evidence>
<sequence length="291" mass="31049">MTVFSATVHAATRVPAVRRLVTAAAGRGLVERFVAGESTDSALAAVRTLAADGRLATLDHLGEHVTDPARVAATVRAYLDLLAGVGDLPAEVSVKLSALGPRPFDAAAEICAAADRAGTTVTVDMEDSSTVDDTLAVVGRLREEFPRVGAVVQAALHRTEADCRALAGSRVRLVKGAYAEPAAIAHQHPSEVRAAYARCLDILMAGSGHPMIGTHDPRLIQRALGYGRAADTFELQMLYGVRVDEQRRLAAAGHRMRVYVPYGADWYAYFARRLAERPANLGFLLRSLVKG</sequence>
<keyword evidence="5 10" id="KW-0274">FAD</keyword>
<dbReference type="InterPro" id="IPR029041">
    <property type="entry name" value="FAD-linked_oxidoreductase-like"/>
</dbReference>
<dbReference type="Pfam" id="PF01619">
    <property type="entry name" value="Pro_dh"/>
    <property type="match status" value="1"/>
</dbReference>
<feature type="binding site" evidence="9">
    <location>
        <position position="272"/>
    </location>
    <ligand>
        <name>substrate</name>
    </ligand>
</feature>
<proteinExistence type="predicted"/>
<dbReference type="PANTHER" id="PTHR13914">
    <property type="entry name" value="PROLINE OXIDASE"/>
    <property type="match status" value="1"/>
</dbReference>